<dbReference type="EMBL" id="BAAASD010000010">
    <property type="protein sequence ID" value="GAA2342566.1"/>
    <property type="molecule type" value="Genomic_DNA"/>
</dbReference>
<dbReference type="Proteomes" id="UP001500253">
    <property type="component" value="Unassembled WGS sequence"/>
</dbReference>
<accession>A0ABN3G233</accession>
<evidence type="ECO:0000313" key="3">
    <source>
        <dbReference type="Proteomes" id="UP001500253"/>
    </source>
</evidence>
<name>A0ABN3G233_9ACTN</name>
<dbReference type="RefSeq" id="WP_346174956.1">
    <property type="nucleotide sequence ID" value="NZ_BAAASD010000010.1"/>
</dbReference>
<proteinExistence type="predicted"/>
<organism evidence="2 3">
    <name type="scientific">Streptomyces cuspidosporus</name>
    <dbReference type="NCBI Taxonomy" id="66882"/>
    <lineage>
        <taxon>Bacteria</taxon>
        <taxon>Bacillati</taxon>
        <taxon>Actinomycetota</taxon>
        <taxon>Actinomycetes</taxon>
        <taxon>Kitasatosporales</taxon>
        <taxon>Streptomycetaceae</taxon>
        <taxon>Streptomyces</taxon>
    </lineage>
</organism>
<sequence>MTFDSEWAELVSAAKEQQSVGMRLNRAEPGSGGSGKDHDLVVHQDDLGAVGHEAFELHGVLRKKADIAGAGIDKSGAGSTAQAAKEMSGHRLTMGDELYTTLEVWGTQVKTVLQMCAHISNHLDYSKKAHAKDDEEIAASLRHRNGAAVSVSEIAKYVK</sequence>
<reference evidence="2 3" key="1">
    <citation type="journal article" date="2019" name="Int. J. Syst. Evol. Microbiol.">
        <title>The Global Catalogue of Microorganisms (GCM) 10K type strain sequencing project: providing services to taxonomists for standard genome sequencing and annotation.</title>
        <authorList>
            <consortium name="The Broad Institute Genomics Platform"/>
            <consortium name="The Broad Institute Genome Sequencing Center for Infectious Disease"/>
            <person name="Wu L."/>
            <person name="Ma J."/>
        </authorList>
    </citation>
    <scope>NUCLEOTIDE SEQUENCE [LARGE SCALE GENOMIC DNA]</scope>
    <source>
        <strain evidence="2 3">JCM 4316</strain>
    </source>
</reference>
<feature type="region of interest" description="Disordered" evidence="1">
    <location>
        <begin position="19"/>
        <end position="38"/>
    </location>
</feature>
<comment type="caution">
    <text evidence="2">The sequence shown here is derived from an EMBL/GenBank/DDBJ whole genome shotgun (WGS) entry which is preliminary data.</text>
</comment>
<evidence type="ECO:0000313" key="2">
    <source>
        <dbReference type="EMBL" id="GAA2342566.1"/>
    </source>
</evidence>
<evidence type="ECO:0000256" key="1">
    <source>
        <dbReference type="SAM" id="MobiDB-lite"/>
    </source>
</evidence>
<evidence type="ECO:0008006" key="4">
    <source>
        <dbReference type="Google" id="ProtNLM"/>
    </source>
</evidence>
<gene>
    <name evidence="2" type="ORF">GCM10010246_29890</name>
</gene>
<protein>
    <recommendedName>
        <fullName evidence="4">AG1 protein</fullName>
    </recommendedName>
</protein>
<keyword evidence="3" id="KW-1185">Reference proteome</keyword>